<dbReference type="PANTHER" id="PTHR36433">
    <property type="entry name" value="HYPOTHETICAL CYTOSOLIC PROTEIN"/>
    <property type="match status" value="1"/>
</dbReference>
<reference evidence="3 5" key="3">
    <citation type="submission" date="2023-12" db="EMBL/GenBank/DDBJ databases">
        <title>Redefining Piscine Lactococcosis.</title>
        <authorList>
            <person name="Heckman T.I."/>
            <person name="Yazdi Z."/>
            <person name="Older C.E."/>
            <person name="Griffin M.J."/>
            <person name="Waldbieser G.C."/>
            <person name="Chow A.M."/>
            <person name="Medina Silva I."/>
            <person name="Anenson K.M."/>
            <person name="Garcia J.C."/>
            <person name="LaFrentz B.R."/>
            <person name="Slavic D."/>
            <person name="Toohey-Kurth K.L."/>
            <person name="Yant P."/>
            <person name="Fritz H.M."/>
            <person name="Henderson E."/>
            <person name="McDowall R."/>
            <person name="Cai H."/>
            <person name="Adikson M."/>
            <person name="Soto E."/>
        </authorList>
    </citation>
    <scope>NUCLEOTIDE SEQUENCE [LARGE SCALE GENOMIC DNA]</scope>
    <source>
        <strain evidence="3 5">R21-91A</strain>
    </source>
</reference>
<keyword evidence="5" id="KW-1185">Reference proteome</keyword>
<evidence type="ECO:0000313" key="5">
    <source>
        <dbReference type="Proteomes" id="UP001456368"/>
    </source>
</evidence>
<reference evidence="2 4" key="1">
    <citation type="submission" date="2017-02" db="EMBL/GenBank/DDBJ databases">
        <authorList>
            <person name="Peterson S.W."/>
        </authorList>
    </citation>
    <scope>NUCLEOTIDE SEQUENCE [LARGE SCALE GENOMIC DNA]</scope>
    <source>
        <strain evidence="2">159469</strain>
    </source>
</reference>
<sequence length="115" mass="13116">MKKILVTLIAGALLIIGGGYTWYNYEYGGQEYYVQIHTDGDKISSKTTDGGTWQGFNYKQKGYADSGKEKDLEFTSIHNLKHDAYLKVTYNNKNGVTKWEEVQRKDVPQKALNNI</sequence>
<evidence type="ECO:0000313" key="2">
    <source>
        <dbReference type="EMBL" id="OUK05414.1"/>
    </source>
</evidence>
<proteinExistence type="predicted"/>
<dbReference type="InterPro" id="IPR006542">
    <property type="entry name" value="DUF1093"/>
</dbReference>
<accession>A0A252CFT0</accession>
<dbReference type="Proteomes" id="UP000194606">
    <property type="component" value="Unassembled WGS sequence"/>
</dbReference>
<gene>
    <name evidence="2" type="ORF">BZZ03_01475</name>
    <name evidence="1" type="ORF">P7D17_00250</name>
    <name evidence="3" type="ORF">VNN45_00670</name>
</gene>
<dbReference type="Proteomes" id="UP001456368">
    <property type="component" value="Chromosome"/>
</dbReference>
<dbReference type="Pfam" id="PF06486">
    <property type="entry name" value="DUF1093"/>
    <property type="match status" value="1"/>
</dbReference>
<evidence type="ECO:0000313" key="1">
    <source>
        <dbReference type="EMBL" id="MDT2582550.1"/>
    </source>
</evidence>
<dbReference type="SUPFAM" id="SSF159121">
    <property type="entry name" value="BC4932-like"/>
    <property type="match status" value="1"/>
</dbReference>
<dbReference type="RefSeq" id="WP_019291987.1">
    <property type="nucleotide sequence ID" value="NZ_CAKOCU010000001.1"/>
</dbReference>
<reference evidence="1" key="2">
    <citation type="submission" date="2023-03" db="EMBL/GenBank/DDBJ databases">
        <authorList>
            <person name="Shen W."/>
            <person name="Cai J."/>
        </authorList>
    </citation>
    <scope>NUCLEOTIDE SEQUENCE</scope>
    <source>
        <strain evidence="1">P86-2</strain>
    </source>
</reference>
<evidence type="ECO:0000313" key="3">
    <source>
        <dbReference type="EMBL" id="WYC67423.1"/>
    </source>
</evidence>
<dbReference type="AlphaFoldDB" id="A0A252CFT0"/>
<dbReference type="NCBIfam" id="TIGR01655">
    <property type="entry name" value="yxeA_fam"/>
    <property type="match status" value="1"/>
</dbReference>
<organism evidence="2 4">
    <name type="scientific">Lactococcus petauri</name>
    <dbReference type="NCBI Taxonomy" id="1940789"/>
    <lineage>
        <taxon>Bacteria</taxon>
        <taxon>Bacillati</taxon>
        <taxon>Bacillota</taxon>
        <taxon>Bacilli</taxon>
        <taxon>Lactobacillales</taxon>
        <taxon>Streptococcaceae</taxon>
        <taxon>Lactococcus</taxon>
    </lineage>
</organism>
<dbReference type="EMBL" id="JARPXR010000001">
    <property type="protein sequence ID" value="MDT2582550.1"/>
    <property type="molecule type" value="Genomic_DNA"/>
</dbReference>
<name>A0A252CFT0_9LACT</name>
<protein>
    <submittedName>
        <fullName evidence="1">YxeA family protein</fullName>
    </submittedName>
</protein>
<dbReference type="InterPro" id="IPR036166">
    <property type="entry name" value="YxeA-like_sf"/>
</dbReference>
<dbReference type="Proteomes" id="UP001262817">
    <property type="component" value="Unassembled WGS sequence"/>
</dbReference>
<dbReference type="PANTHER" id="PTHR36433:SF2">
    <property type="entry name" value="YXEA FAMILY PROTEIN"/>
    <property type="match status" value="1"/>
</dbReference>
<dbReference type="EMBL" id="MUIZ01000001">
    <property type="protein sequence ID" value="OUK05414.1"/>
    <property type="molecule type" value="Genomic_DNA"/>
</dbReference>
<dbReference type="GeneID" id="75143340"/>
<dbReference type="EMBL" id="CP141698">
    <property type="protein sequence ID" value="WYC67423.1"/>
    <property type="molecule type" value="Genomic_DNA"/>
</dbReference>
<evidence type="ECO:0000313" key="4">
    <source>
        <dbReference type="Proteomes" id="UP000194606"/>
    </source>
</evidence>
<dbReference type="Gene3D" id="2.40.50.480">
    <property type="match status" value="1"/>
</dbReference>